<name>A0A0M2NCZ6_9FIRM</name>
<keyword evidence="3" id="KW-0808">Transferase</keyword>
<dbReference type="InterPro" id="IPR052514">
    <property type="entry name" value="SAM-dependent_MTase"/>
</dbReference>
<dbReference type="GO" id="GO:0032259">
    <property type="term" value="P:methylation"/>
    <property type="evidence" value="ECO:0007669"/>
    <property type="project" value="UniProtKB-KW"/>
</dbReference>
<sequence>MDNPTKRYISQKLNYEAVKHTQEFVRISDKIDLSVFMELAGEEFVQRSFPLALLRHPTEIEVENFRNLIKTGAANPVLAYIILSSDEIPGELEKVNIDIYRKSYKQYLVKRKLRNNKFFRWIHAFFVMPTRTKYYIERSHEREMNMTQMLGQMNEKINKLDQVNRKINKLDRLDEIAFANAKMEDEIAELKQKIVSAESEVKCLEKHLFEIQDLIVKKSDLCKTMVTSGVGGVIAVQLAQFTIGVPSEEWRLAMYLSINGHFEQGSEKCFDRLLKPGMRVLDIGANLGIYSLYAARKQCEVYAFEPTPNIFNLLNENFKMNGFENYKKIHTYNLAVAEKEKIVAFGVNETMNGHNSMFPEGGSKEITVNAVAIDEFLPDLKVDMVKIDVEGAEPFVLEGMIKTIKNNPNIKILMEFGRNNFIRAGLEPENILDQILEIGLKIKIISEETGVLEPYDKQRLLQSNTENLLLSFEEIDR</sequence>
<dbReference type="RefSeq" id="WP_052740553.1">
    <property type="nucleotide sequence ID" value="NZ_LAYJ01000112.1"/>
</dbReference>
<gene>
    <name evidence="3" type="ORF">CHK_2452</name>
</gene>
<keyword evidence="3" id="KW-0489">Methyltransferase</keyword>
<dbReference type="InterPro" id="IPR006342">
    <property type="entry name" value="FkbM_mtfrase"/>
</dbReference>
<dbReference type="PANTHER" id="PTHR34203">
    <property type="entry name" value="METHYLTRANSFERASE, FKBM FAMILY PROTEIN"/>
    <property type="match status" value="1"/>
</dbReference>
<dbReference type="InterPro" id="IPR029063">
    <property type="entry name" value="SAM-dependent_MTases_sf"/>
</dbReference>
<comment type="caution">
    <text evidence="3">The sequence shown here is derived from an EMBL/GenBank/DDBJ whole genome shotgun (WGS) entry which is preliminary data.</text>
</comment>
<dbReference type="Gene3D" id="3.40.50.150">
    <property type="entry name" value="Vaccinia Virus protein VP39"/>
    <property type="match status" value="1"/>
</dbReference>
<proteinExistence type="predicted"/>
<dbReference type="AlphaFoldDB" id="A0A0M2NCZ6"/>
<evidence type="ECO:0000313" key="4">
    <source>
        <dbReference type="Proteomes" id="UP000034076"/>
    </source>
</evidence>
<dbReference type="CDD" id="cd02440">
    <property type="entry name" value="AdoMet_MTases"/>
    <property type="match status" value="1"/>
</dbReference>
<reference evidence="3 4" key="1">
    <citation type="submission" date="2015-04" db="EMBL/GenBank/DDBJ databases">
        <title>Draft genome sequence of bacteremic isolate Catabacter hongkongensis type strain HKU16T.</title>
        <authorList>
            <person name="Lau S.K."/>
            <person name="Teng J.L."/>
            <person name="Huang Y."/>
            <person name="Curreem S.O."/>
            <person name="Tsui S.K."/>
            <person name="Woo P.C."/>
        </authorList>
    </citation>
    <scope>NUCLEOTIDE SEQUENCE [LARGE SCALE GENOMIC DNA]</scope>
    <source>
        <strain evidence="3 4">HKU16</strain>
    </source>
</reference>
<dbReference type="SUPFAM" id="SSF53335">
    <property type="entry name" value="S-adenosyl-L-methionine-dependent methyltransferases"/>
    <property type="match status" value="1"/>
</dbReference>
<evidence type="ECO:0000256" key="1">
    <source>
        <dbReference type="SAM" id="Coils"/>
    </source>
</evidence>
<feature type="domain" description="Methyltransferase FkbM" evidence="2">
    <location>
        <begin position="282"/>
        <end position="420"/>
    </location>
</feature>
<dbReference type="GO" id="GO:0008168">
    <property type="term" value="F:methyltransferase activity"/>
    <property type="evidence" value="ECO:0007669"/>
    <property type="project" value="UniProtKB-KW"/>
</dbReference>
<dbReference type="STRING" id="270498.CHK_2452"/>
<accession>A0A0M2NCZ6</accession>
<dbReference type="EMBL" id="LAYJ01000112">
    <property type="protein sequence ID" value="KKI50389.1"/>
    <property type="molecule type" value="Genomic_DNA"/>
</dbReference>
<dbReference type="Pfam" id="PF05050">
    <property type="entry name" value="Methyltransf_21"/>
    <property type="match status" value="1"/>
</dbReference>
<protein>
    <submittedName>
        <fullName evidence="3">Methyltransferase, FkbM family domain protein</fullName>
    </submittedName>
</protein>
<dbReference type="OrthoDB" id="9804312at2"/>
<evidence type="ECO:0000259" key="2">
    <source>
        <dbReference type="Pfam" id="PF05050"/>
    </source>
</evidence>
<feature type="coiled-coil region" evidence="1">
    <location>
        <begin position="153"/>
        <end position="207"/>
    </location>
</feature>
<keyword evidence="4" id="KW-1185">Reference proteome</keyword>
<organism evidence="3 4">
    <name type="scientific">Christensenella hongkongensis</name>
    <dbReference type="NCBI Taxonomy" id="270498"/>
    <lineage>
        <taxon>Bacteria</taxon>
        <taxon>Bacillati</taxon>
        <taxon>Bacillota</taxon>
        <taxon>Clostridia</taxon>
        <taxon>Christensenellales</taxon>
        <taxon>Christensenellaceae</taxon>
        <taxon>Christensenella</taxon>
    </lineage>
</organism>
<dbReference type="Proteomes" id="UP000034076">
    <property type="component" value="Unassembled WGS sequence"/>
</dbReference>
<dbReference type="NCBIfam" id="TIGR01444">
    <property type="entry name" value="fkbM_fam"/>
    <property type="match status" value="1"/>
</dbReference>
<evidence type="ECO:0000313" key="3">
    <source>
        <dbReference type="EMBL" id="KKI50389.1"/>
    </source>
</evidence>
<dbReference type="PANTHER" id="PTHR34203:SF15">
    <property type="entry name" value="SLL1173 PROTEIN"/>
    <property type="match status" value="1"/>
</dbReference>
<keyword evidence="1" id="KW-0175">Coiled coil</keyword>